<evidence type="ECO:0000256" key="6">
    <source>
        <dbReference type="SAM" id="Phobius"/>
    </source>
</evidence>
<keyword evidence="5 6" id="KW-0472">Membrane</keyword>
<dbReference type="InterPro" id="IPR036259">
    <property type="entry name" value="MFS_trans_sf"/>
</dbReference>
<dbReference type="PANTHER" id="PTHR23513:SF6">
    <property type="entry name" value="MAJOR FACILITATOR SUPERFAMILY ASSOCIATED DOMAIN-CONTAINING PROTEIN"/>
    <property type="match status" value="1"/>
</dbReference>
<dbReference type="KEGG" id="mpz:Marpi_2084"/>
<feature type="transmembrane region" description="Helical" evidence="6">
    <location>
        <begin position="98"/>
        <end position="127"/>
    </location>
</feature>
<dbReference type="Pfam" id="PF07690">
    <property type="entry name" value="MFS_1"/>
    <property type="match status" value="1"/>
</dbReference>
<protein>
    <submittedName>
        <fullName evidence="7">Major Facilitator Superfamily transporter</fullName>
    </submittedName>
</protein>
<dbReference type="SUPFAM" id="SSF103473">
    <property type="entry name" value="MFS general substrate transporter"/>
    <property type="match status" value="1"/>
</dbReference>
<dbReference type="GO" id="GO:0022857">
    <property type="term" value="F:transmembrane transporter activity"/>
    <property type="evidence" value="ECO:0007669"/>
    <property type="project" value="InterPro"/>
</dbReference>
<gene>
    <name evidence="7" type="ordered locus">Marpi_2084</name>
</gene>
<feature type="transmembrane region" description="Helical" evidence="6">
    <location>
        <begin position="139"/>
        <end position="158"/>
    </location>
</feature>
<evidence type="ECO:0000256" key="2">
    <source>
        <dbReference type="ARBA" id="ARBA00022475"/>
    </source>
</evidence>
<name>H2J7G6_MARPK</name>
<feature type="transmembrane region" description="Helical" evidence="6">
    <location>
        <begin position="216"/>
        <end position="241"/>
    </location>
</feature>
<dbReference type="Proteomes" id="UP000007161">
    <property type="component" value="Chromosome"/>
</dbReference>
<dbReference type="EMBL" id="CP003257">
    <property type="protein sequence ID" value="AEX86459.1"/>
    <property type="molecule type" value="Genomic_DNA"/>
</dbReference>
<keyword evidence="4 6" id="KW-1133">Transmembrane helix</keyword>
<dbReference type="AlphaFoldDB" id="H2J7G6"/>
<reference evidence="7 8" key="1">
    <citation type="journal article" date="2012" name="J. Bacteriol.">
        <title>Complete Genome Sequence of the Thermophilic, Piezophilic, Heterotrophic Bacterium Marinitoga piezophila KA3.</title>
        <authorList>
            <person name="Lucas S."/>
            <person name="Han J."/>
            <person name="Lapidus A."/>
            <person name="Cheng J.F."/>
            <person name="Goodwin L.A."/>
            <person name="Pitluck S."/>
            <person name="Peters L."/>
            <person name="Mikhailova N."/>
            <person name="Teshima H."/>
            <person name="Detter J.C."/>
            <person name="Han C."/>
            <person name="Tapia R."/>
            <person name="Land M."/>
            <person name="Hauser L."/>
            <person name="Kyrpides N.C."/>
            <person name="Ivanova N."/>
            <person name="Pagani I."/>
            <person name="Vannier P."/>
            <person name="Oger P."/>
            <person name="Bartlett D.H."/>
            <person name="Noll K.M."/>
            <person name="Woyke T."/>
            <person name="Jebbar M."/>
        </authorList>
    </citation>
    <scope>NUCLEOTIDE SEQUENCE [LARGE SCALE GENOMIC DNA]</scope>
    <source>
        <strain evidence="8">DSM 14283 / JCM 11233 / KA3</strain>
    </source>
</reference>
<dbReference type="HOGENOM" id="CLU_660236_0_0_0"/>
<evidence type="ECO:0000313" key="7">
    <source>
        <dbReference type="EMBL" id="AEX86459.1"/>
    </source>
</evidence>
<dbReference type="RefSeq" id="WP_014297529.1">
    <property type="nucleotide sequence ID" value="NC_016751.1"/>
</dbReference>
<reference evidence="8" key="2">
    <citation type="submission" date="2012-01" db="EMBL/GenBank/DDBJ databases">
        <title>Complete sequence of chromosome of Marinitoga piezophila KA3.</title>
        <authorList>
            <person name="Lucas S."/>
            <person name="Han J."/>
            <person name="Lapidus A."/>
            <person name="Cheng J.-F."/>
            <person name="Goodwin L."/>
            <person name="Pitluck S."/>
            <person name="Peters L."/>
            <person name="Mikhailova N."/>
            <person name="Teshima H."/>
            <person name="Detter J.C."/>
            <person name="Han C."/>
            <person name="Tapia R."/>
            <person name="Land M."/>
            <person name="Hauser L."/>
            <person name="Kyrpides N."/>
            <person name="Ivanova N."/>
            <person name="Pagani I."/>
            <person name="Jebbar M."/>
            <person name="Vannier P."/>
            <person name="Oger P."/>
            <person name="Cario A."/>
            <person name="Bartlett D."/>
            <person name="Noll K.M."/>
            <person name="Woyke T."/>
        </authorList>
    </citation>
    <scope>NUCLEOTIDE SEQUENCE [LARGE SCALE GENOMIC DNA]</scope>
    <source>
        <strain evidence="8">DSM 14283 / JCM 11233 / KA3</strain>
    </source>
</reference>
<sequence>MNNIYILSFIISIFISFLGDMSYNFFWYYTILKDHPVIGLGAFGTLTLFTSLVSFIFIQRFFKNTSIISFYYKINIFKAILVFLNIVFFVQIKPPYNYLLTVVLYFLMTVSGTIIAGTVNSIISTILKDKNEFTRFSSLNATLMRIALLSGWPLAGIIDKFGGVKWLLAFDFITFIPLIVVTLNLEKKIPELKEITYSSRFTRKNKRNNREDLKPFLRVLTEVFAVYVVSSFTTMTTIVLWKHNNLAEQIDSLSTSIFFTAFNGGMLLSSTLLMTRRIAEYYTKNVLRLRNIILIFTAACTYLSVVFSNNYLGFIIVMFFYGLSAGFILPTYRILINNYFEKEKKHILFAYNGIISRYSGSIANLIAAFIISVYSVNYVYYFSAIGLMLIVVVNILLNNNFYLNSFEEKMSIEYEE</sequence>
<accession>H2J7G6</accession>
<feature type="transmembrane region" description="Helical" evidence="6">
    <location>
        <begin position="311"/>
        <end position="336"/>
    </location>
</feature>
<evidence type="ECO:0000256" key="4">
    <source>
        <dbReference type="ARBA" id="ARBA00022989"/>
    </source>
</evidence>
<feature type="transmembrane region" description="Helical" evidence="6">
    <location>
        <begin position="287"/>
        <end position="305"/>
    </location>
</feature>
<feature type="transmembrane region" description="Helical" evidence="6">
    <location>
        <begin position="253"/>
        <end position="275"/>
    </location>
</feature>
<dbReference type="STRING" id="443254.Marpi_2084"/>
<feature type="transmembrane region" description="Helical" evidence="6">
    <location>
        <begin position="378"/>
        <end position="397"/>
    </location>
</feature>
<keyword evidence="8" id="KW-1185">Reference proteome</keyword>
<feature type="transmembrane region" description="Helical" evidence="6">
    <location>
        <begin position="70"/>
        <end position="92"/>
    </location>
</feature>
<evidence type="ECO:0000256" key="1">
    <source>
        <dbReference type="ARBA" id="ARBA00004651"/>
    </source>
</evidence>
<dbReference type="InterPro" id="IPR011701">
    <property type="entry name" value="MFS"/>
</dbReference>
<dbReference type="Gene3D" id="1.20.1250.20">
    <property type="entry name" value="MFS general substrate transporter like domains"/>
    <property type="match status" value="1"/>
</dbReference>
<feature type="transmembrane region" description="Helical" evidence="6">
    <location>
        <begin position="348"/>
        <end position="372"/>
    </location>
</feature>
<feature type="transmembrane region" description="Helical" evidence="6">
    <location>
        <begin position="7"/>
        <end position="31"/>
    </location>
</feature>
<feature type="transmembrane region" description="Helical" evidence="6">
    <location>
        <begin position="37"/>
        <end position="58"/>
    </location>
</feature>
<dbReference type="PANTHER" id="PTHR23513">
    <property type="entry name" value="INTEGRAL MEMBRANE EFFLUX PROTEIN-RELATED"/>
    <property type="match status" value="1"/>
</dbReference>
<keyword evidence="2" id="KW-1003">Cell membrane</keyword>
<feature type="transmembrane region" description="Helical" evidence="6">
    <location>
        <begin position="164"/>
        <end position="185"/>
    </location>
</feature>
<dbReference type="GO" id="GO:0005886">
    <property type="term" value="C:plasma membrane"/>
    <property type="evidence" value="ECO:0007669"/>
    <property type="project" value="UniProtKB-SubCell"/>
</dbReference>
<keyword evidence="3 6" id="KW-0812">Transmembrane</keyword>
<evidence type="ECO:0000256" key="3">
    <source>
        <dbReference type="ARBA" id="ARBA00022692"/>
    </source>
</evidence>
<organism evidence="7 8">
    <name type="scientific">Marinitoga piezophila (strain DSM 14283 / JCM 11233 / KA3)</name>
    <dbReference type="NCBI Taxonomy" id="443254"/>
    <lineage>
        <taxon>Bacteria</taxon>
        <taxon>Thermotogati</taxon>
        <taxon>Thermotogota</taxon>
        <taxon>Thermotogae</taxon>
        <taxon>Petrotogales</taxon>
        <taxon>Petrotogaceae</taxon>
        <taxon>Marinitoga</taxon>
    </lineage>
</organism>
<proteinExistence type="predicted"/>
<evidence type="ECO:0000313" key="8">
    <source>
        <dbReference type="Proteomes" id="UP000007161"/>
    </source>
</evidence>
<evidence type="ECO:0000256" key="5">
    <source>
        <dbReference type="ARBA" id="ARBA00023136"/>
    </source>
</evidence>
<comment type="subcellular location">
    <subcellularLocation>
        <location evidence="1">Cell membrane</location>
        <topology evidence="1">Multi-pass membrane protein</topology>
    </subcellularLocation>
</comment>